<sequence length="175" mass="20538">DIKTTLTNRLKIGSKFIPIKEYIKSNNTIEPWYFYEKCNDFNFNRGFTTFKCQYRTCPICGQEALHECCVLYKQNIEYCKCIYRYTLAYPSTFSPDRSVATWAKCPFYCTKYNEETFNEHLTSCQSVITEKLRIIFLKVENIVKNVIVYTVPQTHVLMGGDVISSNIDRDSCKIE</sequence>
<gene>
    <name evidence="1" type="ORF">RPERSI_LOCUS17082</name>
</gene>
<evidence type="ECO:0000313" key="1">
    <source>
        <dbReference type="EMBL" id="CAG8777196.1"/>
    </source>
</evidence>
<organism evidence="1 2">
    <name type="scientific">Racocetra persica</name>
    <dbReference type="NCBI Taxonomy" id="160502"/>
    <lineage>
        <taxon>Eukaryota</taxon>
        <taxon>Fungi</taxon>
        <taxon>Fungi incertae sedis</taxon>
        <taxon>Mucoromycota</taxon>
        <taxon>Glomeromycotina</taxon>
        <taxon>Glomeromycetes</taxon>
        <taxon>Diversisporales</taxon>
        <taxon>Gigasporaceae</taxon>
        <taxon>Racocetra</taxon>
    </lineage>
</organism>
<comment type="caution">
    <text evidence="1">The sequence shown here is derived from an EMBL/GenBank/DDBJ whole genome shotgun (WGS) entry which is preliminary data.</text>
</comment>
<proteinExistence type="predicted"/>
<accession>A0ACA9R4T0</accession>
<protein>
    <submittedName>
        <fullName evidence="1">17258_t:CDS:1</fullName>
    </submittedName>
</protein>
<keyword evidence="2" id="KW-1185">Reference proteome</keyword>
<evidence type="ECO:0000313" key="2">
    <source>
        <dbReference type="Proteomes" id="UP000789920"/>
    </source>
</evidence>
<dbReference type="Proteomes" id="UP000789920">
    <property type="component" value="Unassembled WGS sequence"/>
</dbReference>
<name>A0ACA9R4T0_9GLOM</name>
<feature type="non-terminal residue" evidence="1">
    <location>
        <position position="1"/>
    </location>
</feature>
<dbReference type="EMBL" id="CAJVQC010043295">
    <property type="protein sequence ID" value="CAG8777196.1"/>
    <property type="molecule type" value="Genomic_DNA"/>
</dbReference>
<reference evidence="1" key="1">
    <citation type="submission" date="2021-06" db="EMBL/GenBank/DDBJ databases">
        <authorList>
            <person name="Kallberg Y."/>
            <person name="Tangrot J."/>
            <person name="Rosling A."/>
        </authorList>
    </citation>
    <scope>NUCLEOTIDE SEQUENCE</scope>
    <source>
        <strain evidence="1">MA461A</strain>
    </source>
</reference>